<keyword evidence="4" id="KW-0410">Iron transport</keyword>
<evidence type="ECO:0000256" key="7">
    <source>
        <dbReference type="ARBA" id="ARBA00023004"/>
    </source>
</evidence>
<evidence type="ECO:0000256" key="4">
    <source>
        <dbReference type="ARBA" id="ARBA00022496"/>
    </source>
</evidence>
<dbReference type="InterPro" id="IPR039426">
    <property type="entry name" value="TonB-dep_rcpt-like"/>
</dbReference>
<proteinExistence type="inferred from homology"/>
<dbReference type="OrthoDB" id="127311at2"/>
<dbReference type="PANTHER" id="PTHR32552:SF68">
    <property type="entry name" value="FERRICHROME OUTER MEMBRANE TRANSPORTER_PHAGE RECEPTOR"/>
    <property type="match status" value="1"/>
</dbReference>
<keyword evidence="7" id="KW-0408">Iron</keyword>
<protein>
    <recommendedName>
        <fullName evidence="13">TonB-dependent receptor-like beta-barrel domain-containing protein</fullName>
    </recommendedName>
</protein>
<name>A0A177NCZ4_9GAMM</name>
<keyword evidence="15" id="KW-1185">Reference proteome</keyword>
<reference evidence="15" key="1">
    <citation type="submission" date="2016-03" db="EMBL/GenBank/DDBJ databases">
        <authorList>
            <person name="Heylen K."/>
            <person name="De Vos P."/>
            <person name="Vekeman B."/>
        </authorList>
    </citation>
    <scope>NUCLEOTIDE SEQUENCE [LARGE SCALE GENOMIC DNA]</scope>
    <source>
        <strain evidence="15">R-45383</strain>
    </source>
</reference>
<evidence type="ECO:0000256" key="1">
    <source>
        <dbReference type="ARBA" id="ARBA00004571"/>
    </source>
</evidence>
<dbReference type="GO" id="GO:0015344">
    <property type="term" value="F:siderophore uptake transmembrane transporter activity"/>
    <property type="evidence" value="ECO:0007669"/>
    <property type="project" value="TreeGrafter"/>
</dbReference>
<feature type="domain" description="TonB-dependent receptor-like beta-barrel" evidence="13">
    <location>
        <begin position="12"/>
        <end position="209"/>
    </location>
</feature>
<gene>
    <name evidence="14" type="ORF">A1355_10440</name>
</gene>
<evidence type="ECO:0000256" key="9">
    <source>
        <dbReference type="ARBA" id="ARBA00023077"/>
    </source>
</evidence>
<dbReference type="InterPro" id="IPR036942">
    <property type="entry name" value="Beta-barrel_TonB_sf"/>
</dbReference>
<evidence type="ECO:0000256" key="12">
    <source>
        <dbReference type="PROSITE-ProRule" id="PRU01360"/>
    </source>
</evidence>
<dbReference type="PROSITE" id="PS52016">
    <property type="entry name" value="TONB_DEPENDENT_REC_3"/>
    <property type="match status" value="1"/>
</dbReference>
<keyword evidence="8" id="KW-0406">Ion transport</keyword>
<dbReference type="SUPFAM" id="SSF56935">
    <property type="entry name" value="Porins"/>
    <property type="match status" value="1"/>
</dbReference>
<evidence type="ECO:0000256" key="11">
    <source>
        <dbReference type="ARBA" id="ARBA00023237"/>
    </source>
</evidence>
<dbReference type="Gene3D" id="2.40.170.20">
    <property type="entry name" value="TonB-dependent receptor, beta-barrel domain"/>
    <property type="match status" value="1"/>
</dbReference>
<dbReference type="PANTHER" id="PTHR32552">
    <property type="entry name" value="FERRICHROME IRON RECEPTOR-RELATED"/>
    <property type="match status" value="1"/>
</dbReference>
<organism evidence="14 15">
    <name type="scientific">Methylomonas koyamae</name>
    <dbReference type="NCBI Taxonomy" id="702114"/>
    <lineage>
        <taxon>Bacteria</taxon>
        <taxon>Pseudomonadati</taxon>
        <taxon>Pseudomonadota</taxon>
        <taxon>Gammaproteobacteria</taxon>
        <taxon>Methylococcales</taxon>
        <taxon>Methylococcaceae</taxon>
        <taxon>Methylomonas</taxon>
    </lineage>
</organism>
<keyword evidence="5 12" id="KW-0812">Transmembrane</keyword>
<evidence type="ECO:0000313" key="14">
    <source>
        <dbReference type="EMBL" id="OAI15917.1"/>
    </source>
</evidence>
<evidence type="ECO:0000259" key="13">
    <source>
        <dbReference type="Pfam" id="PF00593"/>
    </source>
</evidence>
<dbReference type="Pfam" id="PF00593">
    <property type="entry name" value="TonB_dep_Rec_b-barrel"/>
    <property type="match status" value="1"/>
</dbReference>
<comment type="subcellular location">
    <subcellularLocation>
        <location evidence="1 12">Cell outer membrane</location>
        <topology evidence="1 12">Multi-pass membrane protein</topology>
    </subcellularLocation>
</comment>
<evidence type="ECO:0000256" key="2">
    <source>
        <dbReference type="ARBA" id="ARBA00022448"/>
    </source>
</evidence>
<keyword evidence="10 12" id="KW-0472">Membrane</keyword>
<evidence type="ECO:0000256" key="3">
    <source>
        <dbReference type="ARBA" id="ARBA00022452"/>
    </source>
</evidence>
<dbReference type="STRING" id="702114.A1355_10440"/>
<keyword evidence="3 12" id="KW-1134">Transmembrane beta strand</keyword>
<keyword evidence="2 12" id="KW-0813">Transport</keyword>
<dbReference type="InterPro" id="IPR000531">
    <property type="entry name" value="Beta-barrel_TonB"/>
</dbReference>
<keyword evidence="9" id="KW-0798">TonB box</keyword>
<dbReference type="EMBL" id="LUUK01000190">
    <property type="protein sequence ID" value="OAI15917.1"/>
    <property type="molecule type" value="Genomic_DNA"/>
</dbReference>
<evidence type="ECO:0000256" key="10">
    <source>
        <dbReference type="ARBA" id="ARBA00023136"/>
    </source>
</evidence>
<sequence length="250" mass="27556">MPIAEEIKSTAYYSNYSESFGANLGKVWPNQAVPPSEAEQWEVGAKTEFFGGRLRATLAYYDLTKTNVATDDNLRPNQGFSVVAGAVLSRGPELDIQGKILPGWNVIATYANTDVVTTKTFNAYPAQGDRYHGVPRNTASFWNTYEFKNGDWQGLKVGGGITLRDNQATNDPSGADLEVPGYETVDLMAAYSRNIGKSKISGQFNVNNLLDKYHYSSIMPYRIPSALGYDTSYVSFGTPRSFMGSIKIEY</sequence>
<dbReference type="RefSeq" id="WP_064030572.1">
    <property type="nucleotide sequence ID" value="NZ_LUUK01000190.1"/>
</dbReference>
<evidence type="ECO:0000256" key="5">
    <source>
        <dbReference type="ARBA" id="ARBA00022692"/>
    </source>
</evidence>
<keyword evidence="11 12" id="KW-0998">Cell outer membrane</keyword>
<accession>A0A177NCZ4</accession>
<comment type="caution">
    <text evidence="14">The sequence shown here is derived from an EMBL/GenBank/DDBJ whole genome shotgun (WGS) entry which is preliminary data.</text>
</comment>
<keyword evidence="6" id="KW-0732">Signal</keyword>
<dbReference type="AlphaFoldDB" id="A0A177NCZ4"/>
<dbReference type="GO" id="GO:0009279">
    <property type="term" value="C:cell outer membrane"/>
    <property type="evidence" value="ECO:0007669"/>
    <property type="project" value="UniProtKB-SubCell"/>
</dbReference>
<evidence type="ECO:0000256" key="6">
    <source>
        <dbReference type="ARBA" id="ARBA00022729"/>
    </source>
</evidence>
<evidence type="ECO:0000313" key="15">
    <source>
        <dbReference type="Proteomes" id="UP000077628"/>
    </source>
</evidence>
<comment type="similarity">
    <text evidence="12">Belongs to the TonB-dependent receptor family.</text>
</comment>
<evidence type="ECO:0000256" key="8">
    <source>
        <dbReference type="ARBA" id="ARBA00023065"/>
    </source>
</evidence>
<dbReference type="Proteomes" id="UP000077628">
    <property type="component" value="Unassembled WGS sequence"/>
</dbReference>